<evidence type="ECO:0000256" key="2">
    <source>
        <dbReference type="ARBA" id="ARBA00022448"/>
    </source>
</evidence>
<dbReference type="RefSeq" id="WP_021633978.1">
    <property type="nucleotide sequence ID" value="NZ_JBKUNB010000009.1"/>
</dbReference>
<organism evidence="10 12">
    <name type="scientific">Eisenbergiella massiliensis</name>
    <dbReference type="NCBI Taxonomy" id="1720294"/>
    <lineage>
        <taxon>Bacteria</taxon>
        <taxon>Bacillati</taxon>
        <taxon>Bacillota</taxon>
        <taxon>Clostridia</taxon>
        <taxon>Lachnospirales</taxon>
        <taxon>Lachnospiraceae</taxon>
        <taxon>Eisenbergiella</taxon>
    </lineage>
</organism>
<proteinExistence type="inferred from homology"/>
<evidence type="ECO:0000256" key="3">
    <source>
        <dbReference type="ARBA" id="ARBA00022475"/>
    </source>
</evidence>
<dbReference type="Gene3D" id="1.10.3720.10">
    <property type="entry name" value="MetI-like"/>
    <property type="match status" value="1"/>
</dbReference>
<protein>
    <submittedName>
        <fullName evidence="10">Carbohydrate ABC transporter permease</fullName>
    </submittedName>
</protein>
<dbReference type="GO" id="GO:0005886">
    <property type="term" value="C:plasma membrane"/>
    <property type="evidence" value="ECO:0007669"/>
    <property type="project" value="UniProtKB-SubCell"/>
</dbReference>
<keyword evidence="5 7" id="KW-1133">Transmembrane helix</keyword>
<dbReference type="EMBL" id="QVLU01000019">
    <property type="protein sequence ID" value="RGE68652.1"/>
    <property type="molecule type" value="Genomic_DNA"/>
</dbReference>
<dbReference type="Pfam" id="PF00528">
    <property type="entry name" value="BPD_transp_1"/>
    <property type="match status" value="1"/>
</dbReference>
<feature type="transmembrane region" description="Helical" evidence="7">
    <location>
        <begin position="20"/>
        <end position="44"/>
    </location>
</feature>
<evidence type="ECO:0000256" key="7">
    <source>
        <dbReference type="RuleBase" id="RU363032"/>
    </source>
</evidence>
<accession>A0A3E3INP9</accession>
<dbReference type="AlphaFoldDB" id="A0A3E3INP9"/>
<dbReference type="GO" id="GO:0055085">
    <property type="term" value="P:transmembrane transport"/>
    <property type="evidence" value="ECO:0007669"/>
    <property type="project" value="InterPro"/>
</dbReference>
<dbReference type="Proteomes" id="UP000260812">
    <property type="component" value="Unassembled WGS sequence"/>
</dbReference>
<sequence>MGRKKVHVKRSGSDLAFDIISYLILGIVSLIAVYPLYFVLIASISSPEAVNAGKVMLYPIGVTLEGYQKLFEDSRIFTGYRNTILYTAAGTTLDLCLTLITAYPLSFKKLPGRKIFTGFFLFTMFFNGGLIPTFLLIKGLGLYDTPFVLVLLGALNIYNMIIARSFFEGTISKDLMDAAEIDGCGKFRFFISIVLPLSKALIGVLVVYYGVAHWNQYFNALIYISKEALRPLQMVLREILIQNSSTMQVFDESMMLELLRRERYAELIKYGVIVVASIPVLCIYPFIQKYFTKGVMLGAVKE</sequence>
<dbReference type="SUPFAM" id="SSF161098">
    <property type="entry name" value="MetI-like"/>
    <property type="match status" value="1"/>
</dbReference>
<keyword evidence="3" id="KW-1003">Cell membrane</keyword>
<keyword evidence="4 7" id="KW-0812">Transmembrane</keyword>
<dbReference type="InterPro" id="IPR000515">
    <property type="entry name" value="MetI-like"/>
</dbReference>
<evidence type="ECO:0000256" key="6">
    <source>
        <dbReference type="ARBA" id="ARBA00023136"/>
    </source>
</evidence>
<evidence type="ECO:0000256" key="5">
    <source>
        <dbReference type="ARBA" id="ARBA00022989"/>
    </source>
</evidence>
<dbReference type="EMBL" id="QVLV01000010">
    <property type="protein sequence ID" value="RGE58782.1"/>
    <property type="molecule type" value="Genomic_DNA"/>
</dbReference>
<dbReference type="PANTHER" id="PTHR43744:SF9">
    <property type="entry name" value="POLYGALACTURONAN_RHAMNOGALACTURONAN TRANSPORT SYSTEM PERMEASE PROTEIN YTCP"/>
    <property type="match status" value="1"/>
</dbReference>
<keyword evidence="11" id="KW-1185">Reference proteome</keyword>
<evidence type="ECO:0000313" key="11">
    <source>
        <dbReference type="Proteomes" id="UP000260812"/>
    </source>
</evidence>
<dbReference type="PROSITE" id="PS50928">
    <property type="entry name" value="ABC_TM1"/>
    <property type="match status" value="1"/>
</dbReference>
<comment type="subcellular location">
    <subcellularLocation>
        <location evidence="1 7">Cell membrane</location>
        <topology evidence="1 7">Multi-pass membrane protein</topology>
    </subcellularLocation>
</comment>
<dbReference type="Proteomes" id="UP000261166">
    <property type="component" value="Unassembled WGS sequence"/>
</dbReference>
<feature type="transmembrane region" description="Helical" evidence="7">
    <location>
        <begin position="187"/>
        <end position="211"/>
    </location>
</feature>
<feature type="transmembrane region" description="Helical" evidence="7">
    <location>
        <begin position="267"/>
        <end position="287"/>
    </location>
</feature>
<comment type="similarity">
    <text evidence="7">Belongs to the binding-protein-dependent transport system permease family.</text>
</comment>
<feature type="transmembrane region" description="Helical" evidence="7">
    <location>
        <begin position="84"/>
        <end position="103"/>
    </location>
</feature>
<evidence type="ECO:0000313" key="12">
    <source>
        <dbReference type="Proteomes" id="UP000261166"/>
    </source>
</evidence>
<keyword evidence="2 7" id="KW-0813">Transport</keyword>
<reference evidence="10 12" key="1">
    <citation type="submission" date="2018-08" db="EMBL/GenBank/DDBJ databases">
        <title>A genome reference for cultivated species of the human gut microbiota.</title>
        <authorList>
            <person name="Zou Y."/>
            <person name="Xue W."/>
            <person name="Luo G."/>
        </authorList>
    </citation>
    <scope>NUCLEOTIDE SEQUENCE [LARGE SCALE GENOMIC DNA]</scope>
    <source>
        <strain evidence="10 12">AF26-4BH</strain>
        <strain evidence="9">TF05-5AC</strain>
    </source>
</reference>
<dbReference type="InterPro" id="IPR035906">
    <property type="entry name" value="MetI-like_sf"/>
</dbReference>
<dbReference type="PANTHER" id="PTHR43744">
    <property type="entry name" value="ABC TRANSPORTER PERMEASE PROTEIN MG189-RELATED-RELATED"/>
    <property type="match status" value="1"/>
</dbReference>
<comment type="caution">
    <text evidence="10">The sequence shown here is derived from an EMBL/GenBank/DDBJ whole genome shotgun (WGS) entry which is preliminary data.</text>
</comment>
<evidence type="ECO:0000313" key="9">
    <source>
        <dbReference type="EMBL" id="RGE58782.1"/>
    </source>
</evidence>
<dbReference type="CDD" id="cd06261">
    <property type="entry name" value="TM_PBP2"/>
    <property type="match status" value="1"/>
</dbReference>
<evidence type="ECO:0000259" key="8">
    <source>
        <dbReference type="PROSITE" id="PS50928"/>
    </source>
</evidence>
<keyword evidence="6 7" id="KW-0472">Membrane</keyword>
<feature type="domain" description="ABC transmembrane type-1" evidence="8">
    <location>
        <begin position="80"/>
        <end position="285"/>
    </location>
</feature>
<evidence type="ECO:0000256" key="1">
    <source>
        <dbReference type="ARBA" id="ARBA00004651"/>
    </source>
</evidence>
<name>A0A3E3INP9_9FIRM</name>
<feature type="transmembrane region" description="Helical" evidence="7">
    <location>
        <begin position="115"/>
        <end position="135"/>
    </location>
</feature>
<dbReference type="OrthoDB" id="157184at2"/>
<evidence type="ECO:0000256" key="4">
    <source>
        <dbReference type="ARBA" id="ARBA00022692"/>
    </source>
</evidence>
<evidence type="ECO:0000313" key="10">
    <source>
        <dbReference type="EMBL" id="RGE68652.1"/>
    </source>
</evidence>
<gene>
    <name evidence="10" type="ORF">DWY69_19535</name>
    <name evidence="9" type="ORF">DXC51_15310</name>
</gene>
<feature type="transmembrane region" description="Helical" evidence="7">
    <location>
        <begin position="147"/>
        <end position="167"/>
    </location>
</feature>
<dbReference type="GeneID" id="97988195"/>